<evidence type="ECO:0000313" key="7">
    <source>
        <dbReference type="EMBL" id="RDW75387.1"/>
    </source>
</evidence>
<dbReference type="InterPro" id="IPR040079">
    <property type="entry name" value="Glutathione_S-Trfase"/>
</dbReference>
<dbReference type="SFLD" id="SFLDG00358">
    <property type="entry name" value="Main_(cytGST)"/>
    <property type="match status" value="1"/>
</dbReference>
<evidence type="ECO:0000313" key="8">
    <source>
        <dbReference type="Proteomes" id="UP000256645"/>
    </source>
</evidence>
<dbReference type="SUPFAM" id="SSF47616">
    <property type="entry name" value="GST C-terminal domain-like"/>
    <property type="match status" value="1"/>
</dbReference>
<dbReference type="Gene3D" id="3.40.30.10">
    <property type="entry name" value="Glutaredoxin"/>
    <property type="match status" value="1"/>
</dbReference>
<dbReference type="InterPro" id="IPR010987">
    <property type="entry name" value="Glutathione-S-Trfase_C-like"/>
</dbReference>
<dbReference type="GO" id="GO:0006749">
    <property type="term" value="P:glutathione metabolic process"/>
    <property type="evidence" value="ECO:0007669"/>
    <property type="project" value="TreeGrafter"/>
</dbReference>
<accession>A0A3D8RMU3</accession>
<comment type="caution">
    <text evidence="7">The sequence shown here is derived from an EMBL/GenBank/DDBJ whole genome shotgun (WGS) entry which is preliminary data.</text>
</comment>
<dbReference type="PROSITE" id="PS50405">
    <property type="entry name" value="GST_CTER"/>
    <property type="match status" value="1"/>
</dbReference>
<protein>
    <recommendedName>
        <fullName evidence="1">glutathione transferase</fullName>
        <ecNumber evidence="1">2.5.1.18</ecNumber>
    </recommendedName>
</protein>
<dbReference type="PANTHER" id="PTHR43900:SF3">
    <property type="entry name" value="GLUTATHIONE S-TRANSFERASE RHO"/>
    <property type="match status" value="1"/>
</dbReference>
<dbReference type="EMBL" id="PDLM01000006">
    <property type="protein sequence ID" value="RDW75387.1"/>
    <property type="molecule type" value="Genomic_DNA"/>
</dbReference>
<dbReference type="SFLD" id="SFLDS00019">
    <property type="entry name" value="Glutathione_Transferase_(cytos"/>
    <property type="match status" value="1"/>
</dbReference>
<dbReference type="InterPro" id="IPR036282">
    <property type="entry name" value="Glutathione-S-Trfase_C_sf"/>
</dbReference>
<dbReference type="PANTHER" id="PTHR43900">
    <property type="entry name" value="GLUTATHIONE S-TRANSFERASE RHO"/>
    <property type="match status" value="1"/>
</dbReference>
<comment type="similarity">
    <text evidence="4">Belongs to the GST superfamily.</text>
</comment>
<dbReference type="GO" id="GO:0005737">
    <property type="term" value="C:cytoplasm"/>
    <property type="evidence" value="ECO:0007669"/>
    <property type="project" value="TreeGrafter"/>
</dbReference>
<feature type="domain" description="GST C-terminal" evidence="6">
    <location>
        <begin position="89"/>
        <end position="216"/>
    </location>
</feature>
<dbReference type="SUPFAM" id="SSF52833">
    <property type="entry name" value="Thioredoxin-like"/>
    <property type="match status" value="1"/>
</dbReference>
<dbReference type="Gene3D" id="1.20.1050.10">
    <property type="match status" value="1"/>
</dbReference>
<dbReference type="Pfam" id="PF02798">
    <property type="entry name" value="GST_N"/>
    <property type="match status" value="1"/>
</dbReference>
<dbReference type="PROSITE" id="PS50404">
    <property type="entry name" value="GST_NTER"/>
    <property type="match status" value="1"/>
</dbReference>
<dbReference type="Proteomes" id="UP000256645">
    <property type="component" value="Unassembled WGS sequence"/>
</dbReference>
<dbReference type="EC" id="2.5.1.18" evidence="1"/>
<proteinExistence type="inferred from homology"/>
<evidence type="ECO:0000259" key="5">
    <source>
        <dbReference type="PROSITE" id="PS50404"/>
    </source>
</evidence>
<evidence type="ECO:0000256" key="2">
    <source>
        <dbReference type="ARBA" id="ARBA00022679"/>
    </source>
</evidence>
<name>A0A3D8RMU3_9HELO</name>
<dbReference type="GO" id="GO:0004364">
    <property type="term" value="F:glutathione transferase activity"/>
    <property type="evidence" value="ECO:0007669"/>
    <property type="project" value="UniProtKB-EC"/>
</dbReference>
<dbReference type="InterPro" id="IPR004046">
    <property type="entry name" value="GST_C"/>
</dbReference>
<keyword evidence="2" id="KW-0808">Transferase</keyword>
<comment type="catalytic activity">
    <reaction evidence="3">
        <text>RX + glutathione = an S-substituted glutathione + a halide anion + H(+)</text>
        <dbReference type="Rhea" id="RHEA:16437"/>
        <dbReference type="ChEBI" id="CHEBI:15378"/>
        <dbReference type="ChEBI" id="CHEBI:16042"/>
        <dbReference type="ChEBI" id="CHEBI:17792"/>
        <dbReference type="ChEBI" id="CHEBI:57925"/>
        <dbReference type="ChEBI" id="CHEBI:90779"/>
        <dbReference type="EC" id="2.5.1.18"/>
    </reaction>
</comment>
<sequence>MAFTLTGVEFAYTVAPLLVLAEKGITDFELREPDFSTLKQKPHIDKNPFGQVPILEDNGFVLYEARAIARYLAEKFQATGPALIPAEGDIKAWGLFEQFASSEHTNFHHFVQVIIAQKYYNPLNGRPVDPTITEYFEKRFNAKLDVYDVILAKQKYMGGDEFSLIDIFYMPQIGTLFTMGDGAFVTSRPNIKAWWQRVSARDSWKKYAASVAEGLS</sequence>
<organism evidence="7 8">
    <name type="scientific">Coleophoma cylindrospora</name>
    <dbReference type="NCBI Taxonomy" id="1849047"/>
    <lineage>
        <taxon>Eukaryota</taxon>
        <taxon>Fungi</taxon>
        <taxon>Dikarya</taxon>
        <taxon>Ascomycota</taxon>
        <taxon>Pezizomycotina</taxon>
        <taxon>Leotiomycetes</taxon>
        <taxon>Helotiales</taxon>
        <taxon>Dermateaceae</taxon>
        <taxon>Coleophoma</taxon>
    </lineage>
</organism>
<keyword evidence="8" id="KW-1185">Reference proteome</keyword>
<feature type="domain" description="GST N-terminal" evidence="5">
    <location>
        <begin position="1"/>
        <end position="80"/>
    </location>
</feature>
<gene>
    <name evidence="7" type="ORF">BP6252_06529</name>
</gene>
<dbReference type="AlphaFoldDB" id="A0A3D8RMU3"/>
<dbReference type="STRING" id="1849047.A0A3D8RMU3"/>
<evidence type="ECO:0000256" key="3">
    <source>
        <dbReference type="ARBA" id="ARBA00047960"/>
    </source>
</evidence>
<dbReference type="OrthoDB" id="249703at2759"/>
<dbReference type="GO" id="GO:0043295">
    <property type="term" value="F:glutathione binding"/>
    <property type="evidence" value="ECO:0007669"/>
    <property type="project" value="TreeGrafter"/>
</dbReference>
<evidence type="ECO:0000256" key="1">
    <source>
        <dbReference type="ARBA" id="ARBA00012452"/>
    </source>
</evidence>
<dbReference type="InterPro" id="IPR036249">
    <property type="entry name" value="Thioredoxin-like_sf"/>
</dbReference>
<evidence type="ECO:0000259" key="6">
    <source>
        <dbReference type="PROSITE" id="PS50405"/>
    </source>
</evidence>
<evidence type="ECO:0000256" key="4">
    <source>
        <dbReference type="RuleBase" id="RU003494"/>
    </source>
</evidence>
<dbReference type="Pfam" id="PF00043">
    <property type="entry name" value="GST_C"/>
    <property type="match status" value="1"/>
</dbReference>
<dbReference type="InterPro" id="IPR004045">
    <property type="entry name" value="Glutathione_S-Trfase_N"/>
</dbReference>
<reference evidence="7 8" key="1">
    <citation type="journal article" date="2018" name="IMA Fungus">
        <title>IMA Genome-F 9: Draft genome sequence of Annulohypoxylon stygium, Aspergillus mulundensis, Berkeleyomyces basicola (syn. Thielaviopsis basicola), Ceratocystis smalleyi, two Cercospora beticola strains, Coleophoma cylindrospora, Fusarium fracticaudum, Phialophora cf. hyalina, and Morchella septimelata.</title>
        <authorList>
            <person name="Wingfield B.D."/>
            <person name="Bills G.F."/>
            <person name="Dong Y."/>
            <person name="Huang W."/>
            <person name="Nel W.J."/>
            <person name="Swalarsk-Parry B.S."/>
            <person name="Vaghefi N."/>
            <person name="Wilken P.M."/>
            <person name="An Z."/>
            <person name="de Beer Z.W."/>
            <person name="De Vos L."/>
            <person name="Chen L."/>
            <person name="Duong T.A."/>
            <person name="Gao Y."/>
            <person name="Hammerbacher A."/>
            <person name="Kikkert J.R."/>
            <person name="Li Y."/>
            <person name="Li H."/>
            <person name="Li K."/>
            <person name="Li Q."/>
            <person name="Liu X."/>
            <person name="Ma X."/>
            <person name="Naidoo K."/>
            <person name="Pethybridge S.J."/>
            <person name="Sun J."/>
            <person name="Steenkamp E.T."/>
            <person name="van der Nest M.A."/>
            <person name="van Wyk S."/>
            <person name="Wingfield M.J."/>
            <person name="Xiong C."/>
            <person name="Yue Q."/>
            <person name="Zhang X."/>
        </authorList>
    </citation>
    <scope>NUCLEOTIDE SEQUENCE [LARGE SCALE GENOMIC DNA]</scope>
    <source>
        <strain evidence="7 8">BP6252</strain>
    </source>
</reference>